<dbReference type="PANTHER" id="PTHR11017">
    <property type="entry name" value="LEUCINE-RICH REPEAT-CONTAINING PROTEIN"/>
    <property type="match status" value="1"/>
</dbReference>
<dbReference type="Gene3D" id="3.80.10.10">
    <property type="entry name" value="Ribonuclease Inhibitor"/>
    <property type="match status" value="3"/>
</dbReference>
<dbReference type="InterPro" id="IPR000157">
    <property type="entry name" value="TIR_dom"/>
</dbReference>
<name>A0A251TR03_HELAN</name>
<dbReference type="PROSITE" id="PS50104">
    <property type="entry name" value="TIR"/>
    <property type="match status" value="1"/>
</dbReference>
<dbReference type="InterPro" id="IPR002182">
    <property type="entry name" value="NB-ARC"/>
</dbReference>
<dbReference type="Pfam" id="PF01582">
    <property type="entry name" value="TIR"/>
    <property type="match status" value="1"/>
</dbReference>
<dbReference type="STRING" id="4232.A0A251TR03"/>
<dbReference type="GO" id="GO:0043531">
    <property type="term" value="F:ADP binding"/>
    <property type="evidence" value="ECO:0007669"/>
    <property type="project" value="InterPro"/>
</dbReference>
<dbReference type="InterPro" id="IPR042197">
    <property type="entry name" value="Apaf_helical"/>
</dbReference>
<reference evidence="6" key="1">
    <citation type="journal article" date="2017" name="Nature">
        <title>The sunflower genome provides insights into oil metabolism, flowering and Asterid evolution.</title>
        <authorList>
            <person name="Badouin H."/>
            <person name="Gouzy J."/>
            <person name="Grassa C.J."/>
            <person name="Murat F."/>
            <person name="Staton S.E."/>
            <person name="Cottret L."/>
            <person name="Lelandais-Briere C."/>
            <person name="Owens G.L."/>
            <person name="Carrere S."/>
            <person name="Mayjonade B."/>
            <person name="Legrand L."/>
            <person name="Gill N."/>
            <person name="Kane N.C."/>
            <person name="Bowers J.E."/>
            <person name="Hubner S."/>
            <person name="Bellec A."/>
            <person name="Berard A."/>
            <person name="Berges H."/>
            <person name="Blanchet N."/>
            <person name="Boniface M.C."/>
            <person name="Brunel D."/>
            <person name="Catrice O."/>
            <person name="Chaidir N."/>
            <person name="Claudel C."/>
            <person name="Donnadieu C."/>
            <person name="Faraut T."/>
            <person name="Fievet G."/>
            <person name="Helmstetter N."/>
            <person name="King M."/>
            <person name="Knapp S.J."/>
            <person name="Lai Z."/>
            <person name="Le Paslier M.C."/>
            <person name="Lippi Y."/>
            <person name="Lorenzon L."/>
            <person name="Mandel J.R."/>
            <person name="Marage G."/>
            <person name="Marchand G."/>
            <person name="Marquand E."/>
            <person name="Bret-Mestries E."/>
            <person name="Morien E."/>
            <person name="Nambeesan S."/>
            <person name="Nguyen T."/>
            <person name="Pegot-Espagnet P."/>
            <person name="Pouilly N."/>
            <person name="Raftis F."/>
            <person name="Sallet E."/>
            <person name="Schiex T."/>
            <person name="Thomas J."/>
            <person name="Vandecasteele C."/>
            <person name="Vares D."/>
            <person name="Vear F."/>
            <person name="Vautrin S."/>
            <person name="Crespi M."/>
            <person name="Mangin B."/>
            <person name="Burke J.M."/>
            <person name="Salse J."/>
            <person name="Munos S."/>
            <person name="Vincourt P."/>
            <person name="Rieseberg L.H."/>
            <person name="Langlade N.B."/>
        </authorList>
    </citation>
    <scope>NUCLEOTIDE SEQUENCE [LARGE SCALE GENOMIC DNA]</scope>
    <source>
        <strain evidence="6">cv. SF193</strain>
    </source>
</reference>
<accession>A0A251TR03</accession>
<dbReference type="InterPro" id="IPR027417">
    <property type="entry name" value="P-loop_NTPase"/>
</dbReference>
<dbReference type="Gene3D" id="1.10.8.430">
    <property type="entry name" value="Helical domain of apoptotic protease-activating factors"/>
    <property type="match status" value="1"/>
</dbReference>
<dbReference type="GO" id="GO:0006952">
    <property type="term" value="P:defense response"/>
    <property type="evidence" value="ECO:0007669"/>
    <property type="project" value="InterPro"/>
</dbReference>
<evidence type="ECO:0000256" key="3">
    <source>
        <dbReference type="ARBA" id="ARBA00023027"/>
    </source>
</evidence>
<feature type="domain" description="TIR" evidence="4">
    <location>
        <begin position="41"/>
        <end position="205"/>
    </location>
</feature>
<evidence type="ECO:0000313" key="6">
    <source>
        <dbReference type="Proteomes" id="UP000215914"/>
    </source>
</evidence>
<dbReference type="SMART" id="SM00255">
    <property type="entry name" value="TIR"/>
    <property type="match status" value="1"/>
</dbReference>
<dbReference type="InterPro" id="IPR032675">
    <property type="entry name" value="LRR_dom_sf"/>
</dbReference>
<evidence type="ECO:0000256" key="1">
    <source>
        <dbReference type="ARBA" id="ARBA00022614"/>
    </source>
</evidence>
<evidence type="ECO:0000259" key="4">
    <source>
        <dbReference type="PROSITE" id="PS50104"/>
    </source>
</evidence>
<dbReference type="OMA" id="LISENWI"/>
<dbReference type="InterPro" id="IPR058192">
    <property type="entry name" value="WHD_ROQ1-like"/>
</dbReference>
<keyword evidence="6" id="KW-1185">Reference proteome</keyword>
<keyword evidence="2" id="KW-0677">Repeat</keyword>
<organism evidence="5 6">
    <name type="scientific">Helianthus annuus</name>
    <name type="common">Common sunflower</name>
    <dbReference type="NCBI Taxonomy" id="4232"/>
    <lineage>
        <taxon>Eukaryota</taxon>
        <taxon>Viridiplantae</taxon>
        <taxon>Streptophyta</taxon>
        <taxon>Embryophyta</taxon>
        <taxon>Tracheophyta</taxon>
        <taxon>Spermatophyta</taxon>
        <taxon>Magnoliopsida</taxon>
        <taxon>eudicotyledons</taxon>
        <taxon>Gunneridae</taxon>
        <taxon>Pentapetalae</taxon>
        <taxon>asterids</taxon>
        <taxon>campanulids</taxon>
        <taxon>Asterales</taxon>
        <taxon>Asteraceae</taxon>
        <taxon>Asteroideae</taxon>
        <taxon>Heliantheae alliance</taxon>
        <taxon>Heliantheae</taxon>
        <taxon>Helianthus</taxon>
    </lineage>
</organism>
<dbReference type="FunCoup" id="A0A251TR03">
    <property type="interactions" value="130"/>
</dbReference>
<dbReference type="SUPFAM" id="SSF52540">
    <property type="entry name" value="P-loop containing nucleoside triphosphate hydrolases"/>
    <property type="match status" value="1"/>
</dbReference>
<proteinExistence type="predicted"/>
<dbReference type="InParanoid" id="A0A251TR03"/>
<dbReference type="Gene3D" id="3.40.50.300">
    <property type="entry name" value="P-loop containing nucleotide triphosphate hydrolases"/>
    <property type="match status" value="1"/>
</dbReference>
<dbReference type="EMBL" id="CM007898">
    <property type="protein sequence ID" value="OTG13557.1"/>
    <property type="molecule type" value="Genomic_DNA"/>
</dbReference>
<dbReference type="SUPFAM" id="SSF52200">
    <property type="entry name" value="Toll/Interleukin receptor TIR domain"/>
    <property type="match status" value="1"/>
</dbReference>
<dbReference type="InterPro" id="IPR035897">
    <property type="entry name" value="Toll_tir_struct_dom_sf"/>
</dbReference>
<dbReference type="PRINTS" id="PR00364">
    <property type="entry name" value="DISEASERSIST"/>
</dbReference>
<dbReference type="SUPFAM" id="SSF52058">
    <property type="entry name" value="L domain-like"/>
    <property type="match status" value="2"/>
</dbReference>
<evidence type="ECO:0000256" key="2">
    <source>
        <dbReference type="ARBA" id="ARBA00022737"/>
    </source>
</evidence>
<dbReference type="GO" id="GO:0007165">
    <property type="term" value="P:signal transduction"/>
    <property type="evidence" value="ECO:0007669"/>
    <property type="project" value="InterPro"/>
</dbReference>
<dbReference type="Gene3D" id="3.40.50.10140">
    <property type="entry name" value="Toll/interleukin-1 receptor homology (TIR) domain"/>
    <property type="match status" value="1"/>
</dbReference>
<evidence type="ECO:0000313" key="5">
    <source>
        <dbReference type="EMBL" id="OTG13557.1"/>
    </source>
</evidence>
<dbReference type="Pfam" id="PF23282">
    <property type="entry name" value="WHD_ROQ1"/>
    <property type="match status" value="1"/>
</dbReference>
<dbReference type="InterPro" id="IPR044974">
    <property type="entry name" value="Disease_R_plants"/>
</dbReference>
<dbReference type="PANTHER" id="PTHR11017:SF577">
    <property type="entry name" value="DISEASE RESISTANCE PROTEIN (TIR-NBS-LRR CLASS), PUTATIVE-RELATED"/>
    <property type="match status" value="1"/>
</dbReference>
<keyword evidence="1" id="KW-0433">Leucine-rich repeat</keyword>
<sequence>MMEHALHWEQLKGTLHMSDGVLINGKGPLKIVSVSSIQKRFKYDVFLSFRGEDTRKTIVDHLYHALHNRGIITYKDDEKIEKGKRINDQLLRSIEDSRIYIIVFSKNYASSSWCLDELVQIMECHKTTGRTAYPVFFNVEPTEVRHQSGVVKEAFAKHEKKEAAGKWRDAMKAAADLAGRELKTTFDGHEAKFIQKIVEDISLELRFIDSSVDEKLIGMETRTTLARAVFNYISIWYEGKSFVENVREASKGSGLKKLQQQVLKDVLNDKSIDITSVYEGEMMMKKMLGSRKVLIVLDDVDDIEQLEALAGENTWFKPGSTIIITTRDEHVLVAHRVKSIHDVNLLSHEEGIRLFSKYAFGREIPIEGYEELSRKVVHYAAGLPLTIKVLGSSLCGKTECEWSDAIERLKTIPEKQTLKRLELSFIGLEHDHKEVFLEVACILKGETTDKAIRILESCGFHARFALKVLEQKSLMTVSDYGCIHMHDRLEEMGRNIVRRLHPREPQRHNRLWDTKEIENILVNELGTKATLSIRLMYTKLHPTIIMKGLRKMKKLRFLYVCRSNHLGTTNEVDIYLPNTLQSLHWDGYPFLCLPNTFSASKVVNIEMDHSKMSQLWEGGERKVLNELRFLNISHSKLRTFDLGLTPQLEWLDLSECDDFVELHMPVESLKLKSLTLSGCMLSKHDMGLIPQLETLDLNRCKDLVEFHMPVESPKLKSLVLNGSKLSKLDLGVTPQLETLDLGECKDLVELHMPVECLKLYSLVLSGSKLSKFDMRLTPQLETFLGECIDLVELHMPIECPKLCSLVLSGSKLSKLDLGLTPQLKTLDLGGCKDLVELHMPTKCSTLKSLVISGSKLSKLNLGLTPQLERLDLEKCYYLQEIHASVGSLENLVNLKLSGCLGFERFVGSNLYVLPCIDSLATLELIAESLDKCQLHPNNNLPKFQFKCFYEDPLPSSSGNLEKLLSFGMCACTNLESFPASICSLQRLRKLTLEGSFPEVPKDLYQLESLQELTLSMKEIKHLPDTICMLKHLKYLNLRSCWLLEQLPINLGQLECLEMLILTDCLSLQDIPNNICQIRSLEYLHIPYCILVDKLPEELGRLECLKELNIEGAGISRLPQSIFESKGLRIIGTRWRLESYGFTSLSTVSSNKTCCYVKL</sequence>
<gene>
    <name evidence="5" type="primary">SNC1</name>
    <name evidence="5" type="ORF">HannXRQ_Chr09g0239431</name>
</gene>
<dbReference type="Proteomes" id="UP000215914">
    <property type="component" value="Chromosome 9"/>
</dbReference>
<dbReference type="FunFam" id="3.40.50.10140:FF:000007">
    <property type="entry name" value="Disease resistance protein (TIR-NBS-LRR class)"/>
    <property type="match status" value="1"/>
</dbReference>
<dbReference type="AlphaFoldDB" id="A0A251TR03"/>
<dbReference type="Pfam" id="PF00931">
    <property type="entry name" value="NB-ARC"/>
    <property type="match status" value="1"/>
</dbReference>
<keyword evidence="3" id="KW-0520">NAD</keyword>
<protein>
    <submittedName>
        <fullName evidence="5">Putative disease resistance protein (TIR-NBS-LRR class), putative</fullName>
    </submittedName>
</protein>